<name>A0A4Q4NM68_ALTAL</name>
<dbReference type="EMBL" id="PDXD01000007">
    <property type="protein sequence ID" value="RYN78586.1"/>
    <property type="molecule type" value="Genomic_DNA"/>
</dbReference>
<feature type="transmembrane region" description="Helical" evidence="2">
    <location>
        <begin position="836"/>
        <end position="859"/>
    </location>
</feature>
<feature type="region of interest" description="Disordered" evidence="1">
    <location>
        <begin position="602"/>
        <end position="643"/>
    </location>
</feature>
<evidence type="ECO:0000256" key="2">
    <source>
        <dbReference type="SAM" id="Phobius"/>
    </source>
</evidence>
<dbReference type="PANTHER" id="PTHR10622:SF11">
    <property type="entry name" value="HET-DOMAIN-CONTAINING PROTEIN"/>
    <property type="match status" value="1"/>
</dbReference>
<feature type="region of interest" description="Disordered" evidence="1">
    <location>
        <begin position="243"/>
        <end position="263"/>
    </location>
</feature>
<feature type="compositionally biased region" description="Low complexity" evidence="1">
    <location>
        <begin position="619"/>
        <end position="635"/>
    </location>
</feature>
<comment type="caution">
    <text evidence="3">The sequence shown here is derived from an EMBL/GenBank/DDBJ whole genome shotgun (WGS) entry which is preliminary data.</text>
</comment>
<keyword evidence="2" id="KW-1133">Transmembrane helix</keyword>
<evidence type="ECO:0008006" key="5">
    <source>
        <dbReference type="Google" id="ProtNLM"/>
    </source>
</evidence>
<keyword evidence="2" id="KW-0812">Transmembrane</keyword>
<dbReference type="Proteomes" id="UP000291422">
    <property type="component" value="Unassembled WGS sequence"/>
</dbReference>
<evidence type="ECO:0000256" key="1">
    <source>
        <dbReference type="SAM" id="MobiDB-lite"/>
    </source>
</evidence>
<keyword evidence="2" id="KW-0472">Membrane</keyword>
<gene>
    <name evidence="3" type="ORF">AA0117_g4358</name>
</gene>
<feature type="transmembrane region" description="Helical" evidence="2">
    <location>
        <begin position="866"/>
        <end position="887"/>
    </location>
</feature>
<sequence length="889" mass="99416">MRLLRRNDDGEFSLMEFIGNDIPRYAILSHTWEDEEVTFRDVVNGTGKDKAGYRKLLFCAAQAAQDGLYHFWIDTCCIDKMSSTELQRAINSQFAWYHNATLQELIAPDSVKFFSKEGKYIGNKTSLLRDIHEITGIPTAALQGTPLSEFSVEERMSWAKNRETTRGEDAAYSLMGLFDVNMMVIYGEGEEGREPALRRLVKEIQVSSTAYLVRTGDGNLNDDAETHDIIPQHMRITSTNARVSATPDLDSDDGSEIDSVFSESASSVSSTSNASLNPVQTIGIREVSRALLNEEELKATYTLAISSVDRRKARLHIRGFLRDYGRDLLKEASDSSLAIQAAKFVRELAGRIADEIIWSITGSAELPHPSDGEVKKQDLETWLSTIRGGIIVEERNQPILGADRDESSDEELNDDLPFPHIEKVQEFLINSEAFRELVLAMQAWLKIDGVDQKNVVESITDTPKPIDNVVVAEEIQRETTVSIEDQEQADSTNEAPPTVIEIYQQQDAAQEQERRTRSRQRGGSFRDLVSSLSNFWGISFYLYDIVELFVPHVPRGYRGMRWRCSCNTILWGDFPVEDTEAFDQLKQQLSCMRDPLVRHVPTSGISTTQATGVSGSGATGSAPSTQTSSAGPPSGLANTPRAGNAQNIVSSTASGSDYVVEITSPFKYFEVCVSTGNHAIDHHEVDISRISSDNELFEMIWDKYNISRGIGLRRLFLRPSDVNFVMFSVSQHNQYGAGIHKKPDEFPPQEELDEKRYHYLCPRIRMPVNVFLHYLHRARWNIWGEHMENIWLQRLPKKLDRNLIAEAQQAKGNAPANEDLAFGWGVHIIEGPNHAVLGLLLAIGVAVAFIVSGMIVGFAKTQEQGFGVGNFLLAILASTMTAVYFQLQD</sequence>
<organism evidence="3 4">
    <name type="scientific">Alternaria alternata</name>
    <name type="common">Alternaria rot fungus</name>
    <name type="synonym">Torula alternata</name>
    <dbReference type="NCBI Taxonomy" id="5599"/>
    <lineage>
        <taxon>Eukaryota</taxon>
        <taxon>Fungi</taxon>
        <taxon>Dikarya</taxon>
        <taxon>Ascomycota</taxon>
        <taxon>Pezizomycotina</taxon>
        <taxon>Dothideomycetes</taxon>
        <taxon>Pleosporomycetidae</taxon>
        <taxon>Pleosporales</taxon>
        <taxon>Pleosporineae</taxon>
        <taxon>Pleosporaceae</taxon>
        <taxon>Alternaria</taxon>
        <taxon>Alternaria sect. Alternaria</taxon>
        <taxon>Alternaria alternata complex</taxon>
    </lineage>
</organism>
<accession>A0A4Q4NM68</accession>
<dbReference type="VEuPathDB" id="FungiDB:CC77DRAFT_907"/>
<proteinExistence type="predicted"/>
<dbReference type="PANTHER" id="PTHR10622">
    <property type="entry name" value="HET DOMAIN-CONTAINING PROTEIN"/>
    <property type="match status" value="1"/>
</dbReference>
<protein>
    <recommendedName>
        <fullName evidence="5">Heterokaryon incompatibility domain-containing protein</fullName>
    </recommendedName>
</protein>
<dbReference type="VEuPathDB" id="FungiDB:CC77DRAFT_993072"/>
<evidence type="ECO:0000313" key="3">
    <source>
        <dbReference type="EMBL" id="RYN78586.1"/>
    </source>
</evidence>
<evidence type="ECO:0000313" key="4">
    <source>
        <dbReference type="Proteomes" id="UP000291422"/>
    </source>
</evidence>
<dbReference type="AlphaFoldDB" id="A0A4Q4NM68"/>
<reference evidence="4" key="1">
    <citation type="journal article" date="2019" name="bioRxiv">
        <title>Genomics, evolutionary history and diagnostics of the Alternaria alternata species group including apple and Asian pear pathotypes.</title>
        <authorList>
            <person name="Armitage A.D."/>
            <person name="Cockerton H.M."/>
            <person name="Sreenivasaprasad S."/>
            <person name="Woodhall J.W."/>
            <person name="Lane C.R."/>
            <person name="Harrison R.J."/>
            <person name="Clarkson J.P."/>
        </authorList>
    </citation>
    <scope>NUCLEOTIDE SEQUENCE [LARGE SCALE GENOMIC DNA]</scope>
    <source>
        <strain evidence="4">FERA 1177</strain>
    </source>
</reference>